<dbReference type="OrthoDB" id="9796140at2"/>
<dbReference type="Gene3D" id="3.30.420.140">
    <property type="entry name" value="YqgF/RNase H-like domain"/>
    <property type="match status" value="1"/>
</dbReference>
<dbReference type="InterPro" id="IPR005227">
    <property type="entry name" value="YqgF"/>
</dbReference>
<comment type="function">
    <text evidence="5">Could be a nuclease involved in processing of the 5'-end of pre-16S rRNA.</text>
</comment>
<dbReference type="InterPro" id="IPR012337">
    <property type="entry name" value="RNaseH-like_sf"/>
</dbReference>
<keyword evidence="2 5" id="KW-0690">Ribosome biogenesis</keyword>
<proteinExistence type="inferred from homology"/>
<name>A0A6H2NUV2_WOLPI</name>
<dbReference type="Pfam" id="PF03652">
    <property type="entry name" value="RuvX"/>
    <property type="match status" value="1"/>
</dbReference>
<evidence type="ECO:0000256" key="5">
    <source>
        <dbReference type="HAMAP-Rule" id="MF_00651"/>
    </source>
</evidence>
<dbReference type="HAMAP" id="MF_00651">
    <property type="entry name" value="Nuclease_YqgF"/>
    <property type="match status" value="1"/>
</dbReference>
<gene>
    <name evidence="7" type="primary">ruvX</name>
    <name evidence="7" type="ORF">COM43_000615</name>
</gene>
<evidence type="ECO:0000256" key="1">
    <source>
        <dbReference type="ARBA" id="ARBA00022490"/>
    </source>
</evidence>
<evidence type="ECO:0000256" key="4">
    <source>
        <dbReference type="ARBA" id="ARBA00022801"/>
    </source>
</evidence>
<protein>
    <recommendedName>
        <fullName evidence="5">Putative pre-16S rRNA nuclease</fullName>
        <ecNumber evidence="5">3.1.-.-</ecNumber>
    </recommendedName>
</protein>
<dbReference type="PANTHER" id="PTHR33317:SF4">
    <property type="entry name" value="POLYNUCLEOTIDYL TRANSFERASE, RIBONUCLEASE H-LIKE SUPERFAMILY PROTEIN"/>
    <property type="match status" value="1"/>
</dbReference>
<dbReference type="PANTHER" id="PTHR33317">
    <property type="entry name" value="POLYNUCLEOTIDYL TRANSFERASE, RIBONUCLEASE H-LIKE SUPERFAMILY PROTEIN"/>
    <property type="match status" value="1"/>
</dbReference>
<keyword evidence="4 5" id="KW-0378">Hydrolase</keyword>
<evidence type="ECO:0000256" key="3">
    <source>
        <dbReference type="ARBA" id="ARBA00022722"/>
    </source>
</evidence>
<keyword evidence="1 5" id="KW-0963">Cytoplasm</keyword>
<dbReference type="EMBL" id="NWVK02000019">
    <property type="protein sequence ID" value="TVS92556.1"/>
    <property type="molecule type" value="Genomic_DNA"/>
</dbReference>
<dbReference type="GO" id="GO:0004518">
    <property type="term" value="F:nuclease activity"/>
    <property type="evidence" value="ECO:0007669"/>
    <property type="project" value="UniProtKB-KW"/>
</dbReference>
<comment type="subcellular location">
    <subcellularLocation>
        <location evidence="5">Cytoplasm</location>
    </subcellularLocation>
</comment>
<comment type="similarity">
    <text evidence="5">Belongs to the YqgF HJR family.</text>
</comment>
<dbReference type="Proteomes" id="UP000217566">
    <property type="component" value="Unassembled WGS sequence"/>
</dbReference>
<keyword evidence="3 5" id="KW-0540">Nuclease</keyword>
<dbReference type="EC" id="3.1.-.-" evidence="5"/>
<dbReference type="AlphaFoldDB" id="A0A6H2NUV2"/>
<comment type="caution">
    <text evidence="7">The sequence shown here is derived from an EMBL/GenBank/DDBJ whole genome shotgun (WGS) entry which is preliminary data.</text>
</comment>
<accession>A0A6H2NUV2</accession>
<feature type="domain" description="YqgF/RNase H-like" evidence="6">
    <location>
        <begin position="17"/>
        <end position="117"/>
    </location>
</feature>
<organism evidence="7">
    <name type="scientific">Wolbachia pipientis</name>
    <dbReference type="NCBI Taxonomy" id="955"/>
    <lineage>
        <taxon>Bacteria</taxon>
        <taxon>Pseudomonadati</taxon>
        <taxon>Pseudomonadota</taxon>
        <taxon>Alphaproteobacteria</taxon>
        <taxon>Rickettsiales</taxon>
        <taxon>Anaplasmataceae</taxon>
        <taxon>Wolbachieae</taxon>
        <taxon>Wolbachia</taxon>
    </lineage>
</organism>
<evidence type="ECO:0000256" key="2">
    <source>
        <dbReference type="ARBA" id="ARBA00022517"/>
    </source>
</evidence>
<dbReference type="InterPro" id="IPR006641">
    <property type="entry name" value="YqgF/RNaseH-like_dom"/>
</dbReference>
<dbReference type="GO" id="GO:0000967">
    <property type="term" value="P:rRNA 5'-end processing"/>
    <property type="evidence" value="ECO:0007669"/>
    <property type="project" value="UniProtKB-UniRule"/>
</dbReference>
<evidence type="ECO:0000259" key="6">
    <source>
        <dbReference type="SMART" id="SM00732"/>
    </source>
</evidence>
<sequence>MLHRNPDEFLKSIPKDKRIMCLDMGEKQIGIAFSDKTQLIATVHSVYYRKNMSKDLGYLHRIFKENEAGSMVIGLPLKMDEQETKWCKIIIQFANKIIKKYKVNIYLQDESFSTSIATHTLKITGISITKSKKIDDKISACIILQRTLDKINTIK</sequence>
<dbReference type="CDD" id="cd16964">
    <property type="entry name" value="YqgF"/>
    <property type="match status" value="1"/>
</dbReference>
<evidence type="ECO:0000313" key="7">
    <source>
        <dbReference type="EMBL" id="TVS92556.1"/>
    </source>
</evidence>
<dbReference type="NCBIfam" id="TIGR00250">
    <property type="entry name" value="RNAse_H_YqgF"/>
    <property type="match status" value="1"/>
</dbReference>
<reference evidence="7" key="1">
    <citation type="submission" date="2019-07" db="EMBL/GenBank/DDBJ databases">
        <title>Genome assemblies of Wolbachia strains wAlbA and wAlbB in wild caught Aedes albopictus specimens.</title>
        <authorList>
            <person name="Kulkarni A."/>
            <person name="Yu W."/>
            <person name="Xue R.-D."/>
            <person name="Ma Y."/>
            <person name="Xu J."/>
        </authorList>
    </citation>
    <scope>NUCLEOTIDE SEQUENCE</scope>
    <source>
        <strain evidence="7">FL2016</strain>
    </source>
</reference>
<dbReference type="InterPro" id="IPR037027">
    <property type="entry name" value="YqgF/RNaseH-like_dom_sf"/>
</dbReference>
<dbReference type="SUPFAM" id="SSF53098">
    <property type="entry name" value="Ribonuclease H-like"/>
    <property type="match status" value="1"/>
</dbReference>
<dbReference type="SMART" id="SM00732">
    <property type="entry name" value="YqgFc"/>
    <property type="match status" value="1"/>
</dbReference>
<dbReference type="GO" id="GO:0016788">
    <property type="term" value="F:hydrolase activity, acting on ester bonds"/>
    <property type="evidence" value="ECO:0007669"/>
    <property type="project" value="UniProtKB-UniRule"/>
</dbReference>
<dbReference type="GO" id="GO:0005829">
    <property type="term" value="C:cytosol"/>
    <property type="evidence" value="ECO:0007669"/>
    <property type="project" value="TreeGrafter"/>
</dbReference>